<feature type="domain" description="GH26" evidence="9">
    <location>
        <begin position="31"/>
        <end position="365"/>
    </location>
</feature>
<dbReference type="Pfam" id="PF02156">
    <property type="entry name" value="Glyco_hydro_26"/>
    <property type="match status" value="1"/>
</dbReference>
<evidence type="ECO:0000313" key="10">
    <source>
        <dbReference type="EMBL" id="MBB4804658.1"/>
    </source>
</evidence>
<feature type="signal peptide" evidence="4">
    <location>
        <begin position="1"/>
        <end position="23"/>
    </location>
</feature>
<feature type="binding site" evidence="6">
    <location>
        <position position="123"/>
    </location>
    <ligand>
        <name>substrate</name>
    </ligand>
</feature>
<dbReference type="RefSeq" id="WP_184168082.1">
    <property type="nucleotide sequence ID" value="NZ_JACHLD010000012.1"/>
</dbReference>
<sequence>MNYKIIKNALLFVCLTAGHFLLAQIDKKATKETKNLYQNLKTISKNHILFGHQHALEYGHGWSNEENRSDVKSVSGSHPAVVGIDFSDFSGKSEEQIRKAKETLRRNVIDTYERGGITTVSWHFNNPASEGGFYWKDGISAASMSLIKPGGSHHEKYKEILKTIADFAHSVKAKNGTLSPMIFRPFHEFDGDWFWWGKAQTSREDFIAVWQFTVSYLKDSLGVHNFIYAFSPDNRFNSESEYLERYPGDDFVDMLGMDDYGDFGRDGKYDLEAGLKKLKIFSDLAIKKKKLAAFTETGLESIPNENWWTEVLLKTLKSGNLQLAYVLVWRNDTTSPTHYYAPFPGQVSEKDFIKFYDDAFTLFEKDVKNVYSKKFHLN</sequence>
<name>A0A7W7J2F1_9FLAO</name>
<evidence type="ECO:0000256" key="5">
    <source>
        <dbReference type="PIRSR" id="PIRSR018168-1"/>
    </source>
</evidence>
<organism evidence="10 11">
    <name type="scientific">Flavobacterium nitrogenifigens</name>
    <dbReference type="NCBI Taxonomy" id="1617283"/>
    <lineage>
        <taxon>Bacteria</taxon>
        <taxon>Pseudomonadati</taxon>
        <taxon>Bacteroidota</taxon>
        <taxon>Flavobacteriia</taxon>
        <taxon>Flavobacteriales</taxon>
        <taxon>Flavobacteriaceae</taxon>
        <taxon>Flavobacterium</taxon>
    </lineage>
</organism>
<dbReference type="Proteomes" id="UP000561681">
    <property type="component" value="Unassembled WGS sequence"/>
</dbReference>
<dbReference type="InterPro" id="IPR000805">
    <property type="entry name" value="Glyco_hydro_26"/>
</dbReference>
<feature type="active site" description="Nucleophile" evidence="5 8">
    <location>
        <position position="296"/>
    </location>
</feature>
<keyword evidence="2 4" id="KW-0378">Hydrolase</keyword>
<gene>
    <name evidence="10" type="ORF">HNP37_004755</name>
</gene>
<comment type="caution">
    <text evidence="10">The sequence shown here is derived from an EMBL/GenBank/DDBJ whole genome shotgun (WGS) entry which is preliminary data.</text>
</comment>
<feature type="site" description="Plays an important role in maintaining the position of the catalytic nucleophile" evidence="7">
    <location>
        <position position="187"/>
    </location>
</feature>
<keyword evidence="4" id="KW-0119">Carbohydrate metabolism</keyword>
<evidence type="ECO:0000259" key="9">
    <source>
        <dbReference type="PROSITE" id="PS51764"/>
    </source>
</evidence>
<evidence type="ECO:0000256" key="1">
    <source>
        <dbReference type="ARBA" id="ARBA00007754"/>
    </source>
</evidence>
<dbReference type="EC" id="3.2.1.78" evidence="4"/>
<dbReference type="InterPro" id="IPR017853">
    <property type="entry name" value="GH"/>
</dbReference>
<dbReference type="SUPFAM" id="SSF51445">
    <property type="entry name" value="(Trans)glycosidases"/>
    <property type="match status" value="1"/>
</dbReference>
<evidence type="ECO:0000256" key="8">
    <source>
        <dbReference type="PROSITE-ProRule" id="PRU01100"/>
    </source>
</evidence>
<keyword evidence="3 4" id="KW-0326">Glycosidase</keyword>
<evidence type="ECO:0000256" key="7">
    <source>
        <dbReference type="PIRSR" id="PIRSR018168-3"/>
    </source>
</evidence>
<dbReference type="Gene3D" id="3.20.20.80">
    <property type="entry name" value="Glycosidases"/>
    <property type="match status" value="1"/>
</dbReference>
<dbReference type="InterPro" id="IPR022790">
    <property type="entry name" value="GH26_dom"/>
</dbReference>
<feature type="active site" description="Proton donor" evidence="5 8">
    <location>
        <position position="188"/>
    </location>
</feature>
<dbReference type="PRINTS" id="PR00739">
    <property type="entry name" value="GLHYDRLASE26"/>
</dbReference>
<reference evidence="10 11" key="1">
    <citation type="submission" date="2020-08" db="EMBL/GenBank/DDBJ databases">
        <title>Functional genomics of gut bacteria from endangered species of beetles.</title>
        <authorList>
            <person name="Carlos-Shanley C."/>
        </authorList>
    </citation>
    <scope>NUCLEOTIDE SEQUENCE [LARGE SCALE GENOMIC DNA]</scope>
    <source>
        <strain evidence="10 11">S00142</strain>
    </source>
</reference>
<evidence type="ECO:0000256" key="2">
    <source>
        <dbReference type="ARBA" id="ARBA00022801"/>
    </source>
</evidence>
<dbReference type="InterPro" id="IPR016714">
    <property type="entry name" value="MANB/E"/>
</dbReference>
<feature type="chain" id="PRO_5031674735" description="Mannan endo-1,4-beta-mannosidase" evidence="4">
    <location>
        <begin position="24"/>
        <end position="378"/>
    </location>
</feature>
<dbReference type="GO" id="GO:0006080">
    <property type="term" value="P:substituted mannan metabolic process"/>
    <property type="evidence" value="ECO:0007669"/>
    <property type="project" value="UniProtKB-UniRule"/>
</dbReference>
<feature type="binding site" evidence="6">
    <location>
        <position position="260"/>
    </location>
    <ligand>
        <name>substrate</name>
    </ligand>
</feature>
<evidence type="ECO:0000256" key="4">
    <source>
        <dbReference type="PIRNR" id="PIRNR018168"/>
    </source>
</evidence>
<evidence type="ECO:0000256" key="3">
    <source>
        <dbReference type="ARBA" id="ARBA00023295"/>
    </source>
</evidence>
<dbReference type="GO" id="GO:0005576">
    <property type="term" value="C:extracellular region"/>
    <property type="evidence" value="ECO:0007669"/>
    <property type="project" value="UniProtKB-SubCell"/>
</dbReference>
<comment type="similarity">
    <text evidence="1 4 8">Belongs to the glycosyl hydrolase 26 family.</text>
</comment>
<keyword evidence="4" id="KW-0732">Signal</keyword>
<dbReference type="PIRSF" id="PIRSF018168">
    <property type="entry name" value="Mannan-1_4-beta-mannosidase"/>
    <property type="match status" value="1"/>
</dbReference>
<evidence type="ECO:0000313" key="11">
    <source>
        <dbReference type="Proteomes" id="UP000561681"/>
    </source>
</evidence>
<proteinExistence type="inferred from homology"/>
<keyword evidence="11" id="KW-1185">Reference proteome</keyword>
<dbReference type="AlphaFoldDB" id="A0A7W7J2F1"/>
<dbReference type="PANTHER" id="PTHR40079">
    <property type="entry name" value="MANNAN ENDO-1,4-BETA-MANNOSIDASE E-RELATED"/>
    <property type="match status" value="1"/>
</dbReference>
<comment type="subcellular location">
    <subcellularLocation>
        <location evidence="4">Secreted</location>
    </subcellularLocation>
</comment>
<protein>
    <recommendedName>
        <fullName evidence="4">Mannan endo-1,4-beta-mannosidase</fullName>
        <ecNumber evidence="4">3.2.1.78</ecNumber>
    </recommendedName>
</protein>
<dbReference type="PROSITE" id="PS51764">
    <property type="entry name" value="GH26"/>
    <property type="match status" value="1"/>
</dbReference>
<feature type="binding site" evidence="6">
    <location>
        <position position="193"/>
    </location>
    <ligand>
        <name>substrate</name>
    </ligand>
</feature>
<accession>A0A7W7J2F1</accession>
<evidence type="ECO:0000256" key="6">
    <source>
        <dbReference type="PIRSR" id="PIRSR018168-2"/>
    </source>
</evidence>
<dbReference type="EMBL" id="JACHLD010000012">
    <property type="protein sequence ID" value="MBB4804658.1"/>
    <property type="molecule type" value="Genomic_DNA"/>
</dbReference>
<comment type="catalytic activity">
    <reaction evidence="4">
        <text>Random hydrolysis of (1-&gt;4)-beta-D-mannosidic linkages in mannans, galactomannans and glucomannans.</text>
        <dbReference type="EC" id="3.2.1.78"/>
    </reaction>
</comment>
<dbReference type="PANTHER" id="PTHR40079:SF4">
    <property type="entry name" value="GH26 DOMAIN-CONTAINING PROTEIN-RELATED"/>
    <property type="match status" value="1"/>
</dbReference>
<dbReference type="GO" id="GO:0016985">
    <property type="term" value="F:mannan endo-1,4-beta-mannosidase activity"/>
    <property type="evidence" value="ECO:0007669"/>
    <property type="project" value="UniProtKB-UniRule"/>
</dbReference>
<keyword evidence="4" id="KW-0964">Secreted</keyword>